<dbReference type="eggNOG" id="KOG2534">
    <property type="taxonomic scope" value="Eukaryota"/>
</dbReference>
<dbReference type="InParanoid" id="F6SV89"/>
<comment type="similarity">
    <text evidence="3 9">Belongs to the DNA polymerase type-X family.</text>
</comment>
<comment type="catalytic activity">
    <reaction evidence="9">
        <text>DNA(n) + a 2'-deoxyribonucleoside 5'-triphosphate = DNA(n+1) + diphosphate</text>
        <dbReference type="Rhea" id="RHEA:22508"/>
        <dbReference type="Rhea" id="RHEA-COMP:17339"/>
        <dbReference type="Rhea" id="RHEA-COMP:17340"/>
        <dbReference type="ChEBI" id="CHEBI:33019"/>
        <dbReference type="ChEBI" id="CHEBI:61560"/>
        <dbReference type="ChEBI" id="CHEBI:173112"/>
        <dbReference type="EC" id="2.7.7.7"/>
    </reaction>
</comment>
<dbReference type="Proteomes" id="UP000002280">
    <property type="component" value="Chromosome 1"/>
</dbReference>
<name>F6SV89_MONDO</name>
<feature type="binding site" evidence="10">
    <location>
        <position position="333"/>
    </location>
    <ligand>
        <name>Mg(2+)</name>
        <dbReference type="ChEBI" id="CHEBI:18420"/>
    </ligand>
</feature>
<accession>F6SV89</accession>
<gene>
    <name evidence="13" type="primary">POLM</name>
</gene>
<dbReference type="FunCoup" id="F6SV89">
    <property type="interactions" value="831"/>
</dbReference>
<dbReference type="InterPro" id="IPR010996">
    <property type="entry name" value="HHH_MUS81"/>
</dbReference>
<keyword evidence="4 9" id="KW-0808">Transferase</keyword>
<evidence type="ECO:0000256" key="4">
    <source>
        <dbReference type="ARBA" id="ARBA00022679"/>
    </source>
</evidence>
<dbReference type="PROSITE" id="PS50172">
    <property type="entry name" value="BRCT"/>
    <property type="match status" value="1"/>
</dbReference>
<dbReference type="InterPro" id="IPR028207">
    <property type="entry name" value="DNA_pol_B_palm_palm"/>
</dbReference>
<keyword evidence="7 9" id="KW-0460">Magnesium</keyword>
<evidence type="ECO:0000256" key="7">
    <source>
        <dbReference type="ARBA" id="ARBA00022842"/>
    </source>
</evidence>
<sequence length="460" mass="51616">MASVPLKRRRGRSFGEEAQGAAAPSPPLSRFPEFTLYLAERRMGRMRRAFLTELARGKGFRVDEVYSPQVTHVLMEDASGAEASDYLDRVLGASQSLQKPLLLDISWLTESIGRGKPVPVEAKYCLGIPELLKNQVPPVSMPAYACQRHTPLNHHNFHLTEALETLAEAADFEGSQGRFISFHRAASVLKALPDPITNMSQLHGLPHIGDHSSRIIQELLEHGVSNEVETIKLSKRYQTMKLFTQIFGVGVKTADRWYQEGLRTLDDLQKHSRKLTRQQEAGIHHFEDLNTPVYRHEADAIQQIVEEVVQQMLPGARVILAGGFRRGKPHGHDVDFLITHPVEGLEAGLLSKVMGRLESQGLVLYRHTQSPKNPDNTAFQSTAMDDYEKCFSILWFPKSPTTSSHLEAGESSRDGKAVRVDFVVTPISQFAFALLGWTGSQYFERELRRFSLNREEAAAE</sequence>
<keyword evidence="5 9" id="KW-0548">Nucleotidyltransferase</keyword>
<dbReference type="SMART" id="SM00483">
    <property type="entry name" value="POLXc"/>
    <property type="match status" value="1"/>
</dbReference>
<dbReference type="GO" id="GO:0006303">
    <property type="term" value="P:double-strand break repair via nonhomologous end joining"/>
    <property type="evidence" value="ECO:0000318"/>
    <property type="project" value="GO_Central"/>
</dbReference>
<dbReference type="PROSITE" id="PS00522">
    <property type="entry name" value="DNA_POLYMERASE_X"/>
    <property type="match status" value="1"/>
</dbReference>
<protein>
    <recommendedName>
        <fullName evidence="9">DNA-directed DNA/RNA polymerase mu</fullName>
        <ecNumber evidence="9">2.7.7.7</ecNumber>
    </recommendedName>
</protein>
<feature type="region of interest" description="Disordered" evidence="11">
    <location>
        <begin position="1"/>
        <end position="26"/>
    </location>
</feature>
<dbReference type="InterPro" id="IPR027249">
    <property type="entry name" value="DNA/RNApol_mu"/>
</dbReference>
<dbReference type="Gene3D" id="3.30.460.10">
    <property type="entry name" value="Beta Polymerase, domain 2"/>
    <property type="match status" value="1"/>
</dbReference>
<dbReference type="GO" id="GO:0005634">
    <property type="term" value="C:nucleus"/>
    <property type="evidence" value="ECO:0000318"/>
    <property type="project" value="GO_Central"/>
</dbReference>
<evidence type="ECO:0000256" key="10">
    <source>
        <dbReference type="PIRSR" id="PIRSR000817-1"/>
    </source>
</evidence>
<dbReference type="PRINTS" id="PR00871">
    <property type="entry name" value="DNAPOLXTDT"/>
</dbReference>
<feature type="binding site" evidence="10">
    <location>
        <position position="335"/>
    </location>
    <ligand>
        <name>Mg(2+)</name>
        <dbReference type="ChEBI" id="CHEBI:18420"/>
    </ligand>
</feature>
<reference evidence="13" key="3">
    <citation type="submission" date="2025-09" db="UniProtKB">
        <authorList>
            <consortium name="Ensembl"/>
        </authorList>
    </citation>
    <scope>IDENTIFICATION</scope>
</reference>
<dbReference type="FunFam" id="3.30.460.10:FF:000032">
    <property type="entry name" value="DNA-directed DNA/RNA polymerase mu"/>
    <property type="match status" value="1"/>
</dbReference>
<dbReference type="SUPFAM" id="SSF52113">
    <property type="entry name" value="BRCT domain"/>
    <property type="match status" value="1"/>
</dbReference>
<reference evidence="13" key="2">
    <citation type="submission" date="2025-08" db="UniProtKB">
        <authorList>
            <consortium name="Ensembl"/>
        </authorList>
    </citation>
    <scope>IDENTIFICATION</scope>
</reference>
<dbReference type="Gene3D" id="1.10.150.110">
    <property type="entry name" value="DNA polymerase beta, N-terminal domain-like"/>
    <property type="match status" value="1"/>
</dbReference>
<keyword evidence="6 9" id="KW-0479">Metal-binding</keyword>
<evidence type="ECO:0000256" key="11">
    <source>
        <dbReference type="SAM" id="MobiDB-lite"/>
    </source>
</evidence>
<dbReference type="PANTHER" id="PTHR11276">
    <property type="entry name" value="DNA POLYMERASE TYPE-X FAMILY MEMBER"/>
    <property type="match status" value="1"/>
</dbReference>
<dbReference type="PIRSF" id="PIRSF000817">
    <property type="entry name" value="DNA_NT"/>
    <property type="match status" value="1"/>
</dbReference>
<dbReference type="FunFam" id="1.10.150.110:FF:000003">
    <property type="entry name" value="DNA polymerase mu"/>
    <property type="match status" value="1"/>
</dbReference>
<dbReference type="Pfam" id="PF10391">
    <property type="entry name" value="DNA_pol_lambd_f"/>
    <property type="match status" value="1"/>
</dbReference>
<evidence type="ECO:0000256" key="9">
    <source>
        <dbReference type="PIRNR" id="PIRNR000817"/>
    </source>
</evidence>
<dbReference type="GO" id="GO:0003677">
    <property type="term" value="F:DNA binding"/>
    <property type="evidence" value="ECO:0007669"/>
    <property type="project" value="UniProtKB-UniRule"/>
</dbReference>
<evidence type="ECO:0000256" key="5">
    <source>
        <dbReference type="ARBA" id="ARBA00022695"/>
    </source>
</evidence>
<dbReference type="InterPro" id="IPR043519">
    <property type="entry name" value="NT_sf"/>
</dbReference>
<dbReference type="GeneTree" id="ENSGT00940000158490"/>
<evidence type="ECO:0000256" key="2">
    <source>
        <dbReference type="ARBA" id="ARBA00004123"/>
    </source>
</evidence>
<dbReference type="OMA" id="GKPCGHD"/>
<evidence type="ECO:0000256" key="6">
    <source>
        <dbReference type="ARBA" id="ARBA00022723"/>
    </source>
</evidence>
<comment type="function">
    <text evidence="9">Gap-filling polymerase involved in repair of DNA double-strand breaks by non-homologous end joining (NHEJ).</text>
</comment>
<dbReference type="STRING" id="13616.ENSMODP00000017408"/>
<dbReference type="InterPro" id="IPR001726">
    <property type="entry name" value="TdT/Mu"/>
</dbReference>
<dbReference type="PRINTS" id="PR00869">
    <property type="entry name" value="DNAPOLX"/>
</dbReference>
<dbReference type="SUPFAM" id="SSF81585">
    <property type="entry name" value="PsbU/PolX domain-like"/>
    <property type="match status" value="1"/>
</dbReference>
<dbReference type="GO" id="GO:0046872">
    <property type="term" value="F:metal ion binding"/>
    <property type="evidence" value="ECO:0007669"/>
    <property type="project" value="UniProtKB-UniRule"/>
</dbReference>
<evidence type="ECO:0000256" key="1">
    <source>
        <dbReference type="ARBA" id="ARBA00001946"/>
    </source>
</evidence>
<dbReference type="Gene3D" id="3.30.210.10">
    <property type="entry name" value="DNA polymerase, thumb domain"/>
    <property type="match status" value="1"/>
</dbReference>
<dbReference type="InterPro" id="IPR001357">
    <property type="entry name" value="BRCT_dom"/>
</dbReference>
<dbReference type="HOGENOM" id="CLU_008698_0_1_1"/>
<dbReference type="CDD" id="cd00141">
    <property type="entry name" value="NT_POLXc"/>
    <property type="match status" value="1"/>
</dbReference>
<dbReference type="Pfam" id="PF14716">
    <property type="entry name" value="HHH_8"/>
    <property type="match status" value="1"/>
</dbReference>
<dbReference type="Gene3D" id="1.10.150.20">
    <property type="entry name" value="5' to 3' exonuclease, C-terminal subdomain"/>
    <property type="match status" value="1"/>
</dbReference>
<dbReference type="InterPro" id="IPR036420">
    <property type="entry name" value="BRCT_dom_sf"/>
</dbReference>
<evidence type="ECO:0000259" key="12">
    <source>
        <dbReference type="PROSITE" id="PS50172"/>
    </source>
</evidence>
<evidence type="ECO:0000256" key="8">
    <source>
        <dbReference type="ARBA" id="ARBA00023242"/>
    </source>
</evidence>
<dbReference type="InterPro" id="IPR037160">
    <property type="entry name" value="DNA_Pol_thumb_sf"/>
</dbReference>
<dbReference type="AlphaFoldDB" id="F6SV89"/>
<dbReference type="FunFam" id="3.40.50.10190:FF:000035">
    <property type="entry name" value="DNA-directed DNA/RNA polymerase mu"/>
    <property type="match status" value="1"/>
</dbReference>
<dbReference type="EC" id="2.7.7.7" evidence="9"/>
<dbReference type="Pfam" id="PF14792">
    <property type="entry name" value="DNA_pol_B_palm"/>
    <property type="match status" value="1"/>
</dbReference>
<dbReference type="InterPro" id="IPR002054">
    <property type="entry name" value="DNA-dir_DNA_pol_X"/>
</dbReference>
<evidence type="ECO:0000313" key="14">
    <source>
        <dbReference type="Proteomes" id="UP000002280"/>
    </source>
</evidence>
<dbReference type="Bgee" id="ENSMODG00000013922">
    <property type="expression patterns" value="Expressed in ovary and 18 other cell types or tissues"/>
</dbReference>
<dbReference type="FunFam" id="1.10.150.20:FF:000010">
    <property type="entry name" value="DNA polymerase lambda"/>
    <property type="match status" value="1"/>
</dbReference>
<organism evidence="13 14">
    <name type="scientific">Monodelphis domestica</name>
    <name type="common">Gray short-tailed opossum</name>
    <dbReference type="NCBI Taxonomy" id="13616"/>
    <lineage>
        <taxon>Eukaryota</taxon>
        <taxon>Metazoa</taxon>
        <taxon>Chordata</taxon>
        <taxon>Craniata</taxon>
        <taxon>Vertebrata</taxon>
        <taxon>Euteleostomi</taxon>
        <taxon>Mammalia</taxon>
        <taxon>Metatheria</taxon>
        <taxon>Didelphimorphia</taxon>
        <taxon>Didelphidae</taxon>
        <taxon>Monodelphis</taxon>
    </lineage>
</organism>
<dbReference type="PANTHER" id="PTHR11276:SF24">
    <property type="entry name" value="DNA-DIRECTED DNA_RNA POLYMERASE MU"/>
    <property type="match status" value="1"/>
</dbReference>
<proteinExistence type="inferred from homology"/>
<evidence type="ECO:0000256" key="3">
    <source>
        <dbReference type="ARBA" id="ARBA00008323"/>
    </source>
</evidence>
<comment type="subcellular location">
    <subcellularLocation>
        <location evidence="2 9">Nucleus</location>
    </subcellularLocation>
</comment>
<dbReference type="Gene3D" id="3.40.50.10190">
    <property type="entry name" value="BRCT domain"/>
    <property type="match status" value="1"/>
</dbReference>
<dbReference type="Ensembl" id="ENSMODT00000017733.3">
    <property type="protein sequence ID" value="ENSMODP00000017408.3"/>
    <property type="gene ID" value="ENSMODG00000013922.3"/>
</dbReference>
<dbReference type="PIRSF" id="PIRSF501176">
    <property type="entry name" value="DNApol_mu"/>
    <property type="match status" value="1"/>
</dbReference>
<dbReference type="SUPFAM" id="SSF47802">
    <property type="entry name" value="DNA polymerase beta, N-terminal domain-like"/>
    <property type="match status" value="1"/>
</dbReference>
<dbReference type="InterPro" id="IPR019843">
    <property type="entry name" value="DNA_pol-X_BS"/>
</dbReference>
<feature type="binding site" evidence="10">
    <location>
        <position position="421"/>
    </location>
    <ligand>
        <name>Mg(2+)</name>
        <dbReference type="ChEBI" id="CHEBI:18420"/>
    </ligand>
</feature>
<reference evidence="13 14" key="1">
    <citation type="journal article" date="2007" name="Nature">
        <title>Genome of the marsupial Monodelphis domestica reveals innovation in non-coding sequences.</title>
        <authorList>
            <person name="Mikkelsen T.S."/>
            <person name="Wakefield M.J."/>
            <person name="Aken B."/>
            <person name="Amemiya C.T."/>
            <person name="Chang J.L."/>
            <person name="Duke S."/>
            <person name="Garber M."/>
            <person name="Gentles A.J."/>
            <person name="Goodstadt L."/>
            <person name="Heger A."/>
            <person name="Jurka J."/>
            <person name="Kamal M."/>
            <person name="Mauceli E."/>
            <person name="Searle S.M."/>
            <person name="Sharpe T."/>
            <person name="Baker M.L."/>
            <person name="Batzer M.A."/>
            <person name="Benos P.V."/>
            <person name="Belov K."/>
            <person name="Clamp M."/>
            <person name="Cook A."/>
            <person name="Cuff J."/>
            <person name="Das R."/>
            <person name="Davidow L."/>
            <person name="Deakin J.E."/>
            <person name="Fazzari M.J."/>
            <person name="Glass J.L."/>
            <person name="Grabherr M."/>
            <person name="Greally J.M."/>
            <person name="Gu W."/>
            <person name="Hore T.A."/>
            <person name="Huttley G.A."/>
            <person name="Kleber M."/>
            <person name="Jirtle R.L."/>
            <person name="Koina E."/>
            <person name="Lee J.T."/>
            <person name="Mahony S."/>
            <person name="Marra M.A."/>
            <person name="Miller R.D."/>
            <person name="Nicholls R.D."/>
            <person name="Oda M."/>
            <person name="Papenfuss A.T."/>
            <person name="Parra Z.E."/>
            <person name="Pollock D.D."/>
            <person name="Ray D.A."/>
            <person name="Schein J.E."/>
            <person name="Speed T.P."/>
            <person name="Thompson K."/>
            <person name="VandeBerg J.L."/>
            <person name="Wade C.M."/>
            <person name="Walker J.A."/>
            <person name="Waters P.D."/>
            <person name="Webber C."/>
            <person name="Weidman J.R."/>
            <person name="Xie X."/>
            <person name="Zody M.C."/>
            <person name="Baldwin J."/>
            <person name="Abdouelleil A."/>
            <person name="Abdulkadir J."/>
            <person name="Abebe A."/>
            <person name="Abera B."/>
            <person name="Abreu J."/>
            <person name="Acer S.C."/>
            <person name="Aftuck L."/>
            <person name="Alexander A."/>
            <person name="An P."/>
            <person name="Anderson E."/>
            <person name="Anderson S."/>
            <person name="Arachi H."/>
            <person name="Azer M."/>
            <person name="Bachantsang P."/>
            <person name="Barry A."/>
            <person name="Bayul T."/>
            <person name="Berlin A."/>
            <person name="Bessette D."/>
            <person name="Bloom T."/>
            <person name="Bloom T."/>
            <person name="Boguslavskiy L."/>
            <person name="Bonnet C."/>
            <person name="Boukhgalter B."/>
            <person name="Bourzgui I."/>
            <person name="Brown A."/>
            <person name="Cahill P."/>
            <person name="Channer S."/>
            <person name="Cheshatsang Y."/>
            <person name="Chuda L."/>
            <person name="Citroen M."/>
            <person name="Collymore A."/>
            <person name="Cooke P."/>
            <person name="Costello M."/>
            <person name="D'Aco K."/>
            <person name="Daza R."/>
            <person name="De Haan G."/>
            <person name="DeGray S."/>
            <person name="DeMaso C."/>
            <person name="Dhargay N."/>
            <person name="Dooley K."/>
            <person name="Dooley E."/>
            <person name="Doricent M."/>
            <person name="Dorje P."/>
            <person name="Dorjee K."/>
            <person name="Dupes A."/>
            <person name="Elong R."/>
            <person name="Falk J."/>
            <person name="Farina A."/>
            <person name="Faro S."/>
            <person name="Ferguson D."/>
            <person name="Fisher S."/>
            <person name="Foley C.D."/>
            <person name="Franke A."/>
            <person name="Friedrich D."/>
            <person name="Gadbois L."/>
            <person name="Gearin G."/>
            <person name="Gearin C.R."/>
            <person name="Giannoukos G."/>
            <person name="Goode T."/>
            <person name="Graham J."/>
            <person name="Grandbois E."/>
            <person name="Grewal S."/>
            <person name="Gyaltsen K."/>
            <person name="Hafez N."/>
            <person name="Hagos B."/>
            <person name="Hall J."/>
            <person name="Henson C."/>
            <person name="Hollinger A."/>
            <person name="Honan T."/>
            <person name="Huard M.D."/>
            <person name="Hughes L."/>
            <person name="Hurhula B."/>
            <person name="Husby M.E."/>
            <person name="Kamat A."/>
            <person name="Kanga B."/>
            <person name="Kashin S."/>
            <person name="Khazanovich D."/>
            <person name="Kisner P."/>
            <person name="Lance K."/>
            <person name="Lara M."/>
            <person name="Lee W."/>
            <person name="Lennon N."/>
            <person name="Letendre F."/>
            <person name="LeVine R."/>
            <person name="Lipovsky A."/>
            <person name="Liu X."/>
            <person name="Liu J."/>
            <person name="Liu S."/>
            <person name="Lokyitsang T."/>
            <person name="Lokyitsang Y."/>
            <person name="Lubonja R."/>
            <person name="Lui A."/>
            <person name="MacDonald P."/>
            <person name="Magnisalis V."/>
            <person name="Maru K."/>
            <person name="Matthews C."/>
            <person name="McCusker W."/>
            <person name="McDonough S."/>
            <person name="Mehta T."/>
            <person name="Meldrim J."/>
            <person name="Meneus L."/>
            <person name="Mihai O."/>
            <person name="Mihalev A."/>
            <person name="Mihova T."/>
            <person name="Mittelman R."/>
            <person name="Mlenga V."/>
            <person name="Montmayeur A."/>
            <person name="Mulrain L."/>
            <person name="Navidi A."/>
            <person name="Naylor J."/>
            <person name="Negash T."/>
            <person name="Nguyen T."/>
            <person name="Nguyen N."/>
            <person name="Nicol R."/>
            <person name="Norbu C."/>
            <person name="Norbu N."/>
            <person name="Novod N."/>
            <person name="O'Neill B."/>
            <person name="Osman S."/>
            <person name="Markiewicz E."/>
            <person name="Oyono O.L."/>
            <person name="Patti C."/>
            <person name="Phunkhang P."/>
            <person name="Pierre F."/>
            <person name="Priest M."/>
            <person name="Raghuraman S."/>
            <person name="Rege F."/>
            <person name="Reyes R."/>
            <person name="Rise C."/>
            <person name="Rogov P."/>
            <person name="Ross K."/>
            <person name="Ryan E."/>
            <person name="Settipalli S."/>
            <person name="Shea T."/>
            <person name="Sherpa N."/>
            <person name="Shi L."/>
            <person name="Shih D."/>
            <person name="Sparrow T."/>
            <person name="Spaulding J."/>
            <person name="Stalker J."/>
            <person name="Stange-Thomann N."/>
            <person name="Stavropoulos S."/>
            <person name="Stone C."/>
            <person name="Strader C."/>
            <person name="Tesfaye S."/>
            <person name="Thomson T."/>
            <person name="Thoulutsang Y."/>
            <person name="Thoulutsang D."/>
            <person name="Topham K."/>
            <person name="Topping I."/>
            <person name="Tsamla T."/>
            <person name="Vassiliev H."/>
            <person name="Vo A."/>
            <person name="Wangchuk T."/>
            <person name="Wangdi T."/>
            <person name="Weiand M."/>
            <person name="Wilkinson J."/>
            <person name="Wilson A."/>
            <person name="Yadav S."/>
            <person name="Young G."/>
            <person name="Yu Q."/>
            <person name="Zembek L."/>
            <person name="Zhong D."/>
            <person name="Zimmer A."/>
            <person name="Zwirko Z."/>
            <person name="Jaffe D.B."/>
            <person name="Alvarez P."/>
            <person name="Brockman W."/>
            <person name="Butler J."/>
            <person name="Chin C."/>
            <person name="Gnerre S."/>
            <person name="MacCallum I."/>
            <person name="Graves J.A."/>
            <person name="Ponting C.P."/>
            <person name="Breen M."/>
            <person name="Samollow P.B."/>
            <person name="Lander E.S."/>
            <person name="Lindblad-Toh K."/>
        </authorList>
    </citation>
    <scope>NUCLEOTIDE SEQUENCE [LARGE SCALE GENOMIC DNA]</scope>
</reference>
<feature type="compositionally biased region" description="Basic residues" evidence="11">
    <location>
        <begin position="1"/>
        <end position="12"/>
    </location>
</feature>
<dbReference type="SUPFAM" id="SSF81301">
    <property type="entry name" value="Nucleotidyltransferase"/>
    <property type="match status" value="1"/>
</dbReference>
<evidence type="ECO:0000313" key="13">
    <source>
        <dbReference type="Ensembl" id="ENSMODP00000017408.3"/>
    </source>
</evidence>
<dbReference type="InterPro" id="IPR022312">
    <property type="entry name" value="DNA_pol_X"/>
</dbReference>
<keyword evidence="8 9" id="KW-0539">Nucleus</keyword>
<comment type="cofactor">
    <cofactor evidence="1 9 10">
        <name>Mg(2+)</name>
        <dbReference type="ChEBI" id="CHEBI:18420"/>
    </cofactor>
</comment>
<dbReference type="InterPro" id="IPR027421">
    <property type="entry name" value="DNA_pol_lamdba_lyase_dom_sf"/>
</dbReference>
<dbReference type="GO" id="GO:0003887">
    <property type="term" value="F:DNA-directed DNA polymerase activity"/>
    <property type="evidence" value="ECO:0000318"/>
    <property type="project" value="GO_Central"/>
</dbReference>
<feature type="domain" description="BRCT" evidence="12">
    <location>
        <begin position="26"/>
        <end position="125"/>
    </location>
</feature>
<keyword evidence="14" id="KW-1185">Reference proteome</keyword>
<dbReference type="InterPro" id="IPR018944">
    <property type="entry name" value="DNA_pol_lambd_fingers_domain"/>
</dbReference>